<dbReference type="STRING" id="50376.A0A517LDS6"/>
<dbReference type="PANTHER" id="PTHR21708:SF30">
    <property type="entry name" value="2-DEHYDROPANTOATE 2-REDUCTASE-RELATED"/>
    <property type="match status" value="1"/>
</dbReference>
<sequence>MSDKKANILLIGSGGVGTIAAVNLEAGRLANVTAVLRSNFEKVTNDGFTIRSCDHGLLKGWRPSKVVNYIPKVADQQTPYDFIVCTTKNIPDIPPALPIQVAPAVTPGHTVIVLIQNGLNIEKPFFQMLPHNIVLSGVSMIGSNELGLGNIEHEFPDELIVGAFRNPKLDPVAEDAAAKCFVDMYSAAGKTACTYNENVGFVRWRKLIYNACLNPICAITNLDTGRIRLSEESIELLVRPAMEEIRAAAKAMGHNIPEETVDATIEVDPLRLYLAPSMLADVRKGNFIEYENLVGEPLKEGLAKGVPMPTLKVLYALCKAFQWRTKEAKGTIVLPPKQDPSSSS</sequence>
<evidence type="ECO:0000256" key="2">
    <source>
        <dbReference type="ARBA" id="ARBA00022857"/>
    </source>
</evidence>
<dbReference type="AlphaFoldDB" id="A0A517LDS6"/>
<dbReference type="InterPro" id="IPR013332">
    <property type="entry name" value="KPR_N"/>
</dbReference>
<dbReference type="InterPro" id="IPR051402">
    <property type="entry name" value="KPR-Related"/>
</dbReference>
<dbReference type="InterPro" id="IPR013328">
    <property type="entry name" value="6PGD_dom2"/>
</dbReference>
<dbReference type="GO" id="GO:0005737">
    <property type="term" value="C:cytoplasm"/>
    <property type="evidence" value="ECO:0007669"/>
    <property type="project" value="TreeGrafter"/>
</dbReference>
<dbReference type="NCBIfam" id="TIGR00745">
    <property type="entry name" value="apbA_panE"/>
    <property type="match status" value="1"/>
</dbReference>
<reference evidence="7 8" key="1">
    <citation type="submission" date="2019-07" db="EMBL/GenBank/DDBJ databases">
        <title>Finished genome of Venturia effusa.</title>
        <authorList>
            <person name="Young C.A."/>
            <person name="Cox M.P."/>
            <person name="Ganley A.R.D."/>
            <person name="David W.J."/>
        </authorList>
    </citation>
    <scope>NUCLEOTIDE SEQUENCE [LARGE SCALE GENOMIC DNA]</scope>
    <source>
        <strain evidence="8">albino</strain>
    </source>
</reference>
<dbReference type="InterPro" id="IPR003710">
    <property type="entry name" value="ApbA"/>
</dbReference>
<dbReference type="EC" id="1.1.1.169" evidence="4"/>
<evidence type="ECO:0000256" key="1">
    <source>
        <dbReference type="ARBA" id="ARBA00007870"/>
    </source>
</evidence>
<dbReference type="InterPro" id="IPR008927">
    <property type="entry name" value="6-PGluconate_DH-like_C_sf"/>
</dbReference>
<dbReference type="OrthoDB" id="3609at2759"/>
<keyword evidence="8" id="KW-1185">Reference proteome</keyword>
<dbReference type="SUPFAM" id="SSF48179">
    <property type="entry name" value="6-phosphogluconate dehydrogenase C-terminal domain-like"/>
    <property type="match status" value="1"/>
</dbReference>
<name>A0A517LDS6_9PEZI</name>
<keyword evidence="3 4" id="KW-0560">Oxidoreductase</keyword>
<evidence type="ECO:0000259" key="5">
    <source>
        <dbReference type="Pfam" id="PF02558"/>
    </source>
</evidence>
<dbReference type="SUPFAM" id="SSF51735">
    <property type="entry name" value="NAD(P)-binding Rossmann-fold domains"/>
    <property type="match status" value="1"/>
</dbReference>
<evidence type="ECO:0000259" key="6">
    <source>
        <dbReference type="Pfam" id="PF08546"/>
    </source>
</evidence>
<dbReference type="InterPro" id="IPR036291">
    <property type="entry name" value="NAD(P)-bd_dom_sf"/>
</dbReference>
<organism evidence="7 8">
    <name type="scientific">Venturia effusa</name>
    <dbReference type="NCBI Taxonomy" id="50376"/>
    <lineage>
        <taxon>Eukaryota</taxon>
        <taxon>Fungi</taxon>
        <taxon>Dikarya</taxon>
        <taxon>Ascomycota</taxon>
        <taxon>Pezizomycotina</taxon>
        <taxon>Dothideomycetes</taxon>
        <taxon>Pleosporomycetidae</taxon>
        <taxon>Venturiales</taxon>
        <taxon>Venturiaceae</taxon>
        <taxon>Venturia</taxon>
    </lineage>
</organism>
<protein>
    <recommendedName>
        <fullName evidence="4">2-dehydropantoate 2-reductase</fullName>
        <ecNumber evidence="4">1.1.1.169</ecNumber>
    </recommendedName>
    <alternativeName>
        <fullName evidence="4">Ketopantoate reductase</fullName>
    </alternativeName>
</protein>
<dbReference type="EMBL" id="CP042194">
    <property type="protein sequence ID" value="QDS73791.1"/>
    <property type="molecule type" value="Genomic_DNA"/>
</dbReference>
<dbReference type="Pfam" id="PF08546">
    <property type="entry name" value="ApbA_C"/>
    <property type="match status" value="1"/>
</dbReference>
<gene>
    <name evidence="7" type="ORF">FKW77_005764</name>
</gene>
<dbReference type="Gene3D" id="1.10.1040.10">
    <property type="entry name" value="N-(1-d-carboxylethyl)-l-norvaline Dehydrogenase, domain 2"/>
    <property type="match status" value="1"/>
</dbReference>
<keyword evidence="2 4" id="KW-0521">NADP</keyword>
<dbReference type="InterPro" id="IPR013752">
    <property type="entry name" value="KPA_reductase"/>
</dbReference>
<comment type="catalytic activity">
    <reaction evidence="4">
        <text>(R)-pantoate + NADP(+) = 2-dehydropantoate + NADPH + H(+)</text>
        <dbReference type="Rhea" id="RHEA:16233"/>
        <dbReference type="ChEBI" id="CHEBI:11561"/>
        <dbReference type="ChEBI" id="CHEBI:15378"/>
        <dbReference type="ChEBI" id="CHEBI:15980"/>
        <dbReference type="ChEBI" id="CHEBI:57783"/>
        <dbReference type="ChEBI" id="CHEBI:58349"/>
        <dbReference type="EC" id="1.1.1.169"/>
    </reaction>
</comment>
<dbReference type="GO" id="GO:0015940">
    <property type="term" value="P:pantothenate biosynthetic process"/>
    <property type="evidence" value="ECO:0007669"/>
    <property type="project" value="InterPro"/>
</dbReference>
<dbReference type="Proteomes" id="UP000316270">
    <property type="component" value="Chromosome 10"/>
</dbReference>
<evidence type="ECO:0000313" key="7">
    <source>
        <dbReference type="EMBL" id="QDS73791.1"/>
    </source>
</evidence>
<comment type="similarity">
    <text evidence="1 4">Belongs to the ketopantoate reductase family.</text>
</comment>
<evidence type="ECO:0000256" key="4">
    <source>
        <dbReference type="RuleBase" id="RU362068"/>
    </source>
</evidence>
<feature type="domain" description="Ketopantoate reductase C-terminal" evidence="6">
    <location>
        <begin position="203"/>
        <end position="321"/>
    </location>
</feature>
<accession>A0A517LDS6</accession>
<dbReference type="Gene3D" id="3.40.50.720">
    <property type="entry name" value="NAD(P)-binding Rossmann-like Domain"/>
    <property type="match status" value="1"/>
</dbReference>
<evidence type="ECO:0000256" key="3">
    <source>
        <dbReference type="ARBA" id="ARBA00023002"/>
    </source>
</evidence>
<feature type="domain" description="Ketopantoate reductase N-terminal" evidence="5">
    <location>
        <begin position="8"/>
        <end position="165"/>
    </location>
</feature>
<dbReference type="Pfam" id="PF02558">
    <property type="entry name" value="ApbA"/>
    <property type="match status" value="1"/>
</dbReference>
<comment type="function">
    <text evidence="4">Catalyzes the NADPH-dependent reduction of ketopantoate into pantoic acid.</text>
</comment>
<proteinExistence type="inferred from homology"/>
<dbReference type="FunFam" id="1.10.1040.10:FF:000017">
    <property type="entry name" value="2-dehydropantoate 2-reductase"/>
    <property type="match status" value="1"/>
</dbReference>
<dbReference type="GO" id="GO:0008677">
    <property type="term" value="F:2-dehydropantoate 2-reductase activity"/>
    <property type="evidence" value="ECO:0007669"/>
    <property type="project" value="UniProtKB-EC"/>
</dbReference>
<evidence type="ECO:0000313" key="8">
    <source>
        <dbReference type="Proteomes" id="UP000316270"/>
    </source>
</evidence>
<dbReference type="PANTHER" id="PTHR21708">
    <property type="entry name" value="PROBABLE 2-DEHYDROPANTOATE 2-REDUCTASE"/>
    <property type="match status" value="1"/>
</dbReference>